<dbReference type="Gene3D" id="1.20.58.120">
    <property type="entry name" value="BAG domain"/>
    <property type="match status" value="1"/>
</dbReference>
<evidence type="ECO:0000256" key="2">
    <source>
        <dbReference type="ARBA" id="ARBA00023186"/>
    </source>
</evidence>
<name>A0A210Q085_MIZYE</name>
<organism evidence="5 6">
    <name type="scientific">Mizuhopecten yessoensis</name>
    <name type="common">Japanese scallop</name>
    <name type="synonym">Patinopecten yessoensis</name>
    <dbReference type="NCBI Taxonomy" id="6573"/>
    <lineage>
        <taxon>Eukaryota</taxon>
        <taxon>Metazoa</taxon>
        <taxon>Spiralia</taxon>
        <taxon>Lophotrochozoa</taxon>
        <taxon>Mollusca</taxon>
        <taxon>Bivalvia</taxon>
        <taxon>Autobranchia</taxon>
        <taxon>Pteriomorphia</taxon>
        <taxon>Pectinida</taxon>
        <taxon>Pectinoidea</taxon>
        <taxon>Pectinidae</taxon>
        <taxon>Mizuhopecten</taxon>
    </lineage>
</organism>
<gene>
    <name evidence="5" type="ORF">KP79_PYT21968</name>
</gene>
<dbReference type="CDD" id="cd01812">
    <property type="entry name" value="Ubl_BAG1"/>
    <property type="match status" value="1"/>
</dbReference>
<dbReference type="PANTHER" id="PTHR12329">
    <property type="entry name" value="BCL2-ASSOCIATED ATHANOGENE"/>
    <property type="match status" value="1"/>
</dbReference>
<dbReference type="GO" id="GO:0000774">
    <property type="term" value="F:adenyl-nucleotide exchange factor activity"/>
    <property type="evidence" value="ECO:0007669"/>
    <property type="project" value="TreeGrafter"/>
</dbReference>
<dbReference type="Pfam" id="PF02179">
    <property type="entry name" value="BAG"/>
    <property type="match status" value="1"/>
</dbReference>
<dbReference type="STRING" id="6573.A0A210Q085"/>
<accession>A0A210Q085</accession>
<feature type="domain" description="Ubiquitin-like" evidence="3">
    <location>
        <begin position="34"/>
        <end position="89"/>
    </location>
</feature>
<dbReference type="Proteomes" id="UP000242188">
    <property type="component" value="Unassembled WGS sequence"/>
</dbReference>
<dbReference type="GO" id="GO:0016020">
    <property type="term" value="C:membrane"/>
    <property type="evidence" value="ECO:0007669"/>
    <property type="project" value="TreeGrafter"/>
</dbReference>
<dbReference type="SUPFAM" id="SSF63491">
    <property type="entry name" value="BAG domain"/>
    <property type="match status" value="1"/>
</dbReference>
<dbReference type="GO" id="GO:0051087">
    <property type="term" value="F:protein-folding chaperone binding"/>
    <property type="evidence" value="ECO:0007669"/>
    <property type="project" value="InterPro"/>
</dbReference>
<evidence type="ECO:0000256" key="1">
    <source>
        <dbReference type="ARBA" id="ARBA00022374"/>
    </source>
</evidence>
<dbReference type="PANTHER" id="PTHR12329:SF16">
    <property type="entry name" value="BAG FAMILY MOLECULAR CHAPERONE REGULATOR 1"/>
    <property type="match status" value="1"/>
</dbReference>
<dbReference type="Gene3D" id="3.10.20.90">
    <property type="entry name" value="Phosphatidylinositol 3-kinase Catalytic Subunit, Chain A, domain 1"/>
    <property type="match status" value="1"/>
</dbReference>
<dbReference type="InterPro" id="IPR036533">
    <property type="entry name" value="BAG_dom_sf"/>
</dbReference>
<dbReference type="InterPro" id="IPR000626">
    <property type="entry name" value="Ubiquitin-like_dom"/>
</dbReference>
<dbReference type="SUPFAM" id="SSF54236">
    <property type="entry name" value="Ubiquitin-like"/>
    <property type="match status" value="1"/>
</dbReference>
<feature type="domain" description="BAG" evidence="4">
    <location>
        <begin position="111"/>
        <end position="191"/>
    </location>
</feature>
<dbReference type="PROSITE" id="PS51035">
    <property type="entry name" value="BAG"/>
    <property type="match status" value="1"/>
</dbReference>
<comment type="caution">
    <text evidence="5">The sequence shown here is derived from an EMBL/GenBank/DDBJ whole genome shotgun (WGS) entry which is preliminary data.</text>
</comment>
<evidence type="ECO:0000259" key="3">
    <source>
        <dbReference type="PROSITE" id="PS50053"/>
    </source>
</evidence>
<evidence type="ECO:0000313" key="6">
    <source>
        <dbReference type="Proteomes" id="UP000242188"/>
    </source>
</evidence>
<dbReference type="InterPro" id="IPR039773">
    <property type="entry name" value="BAG_chaperone_regulator"/>
</dbReference>
<proteinExistence type="predicted"/>
<dbReference type="GO" id="GO:0005829">
    <property type="term" value="C:cytosol"/>
    <property type="evidence" value="ECO:0007669"/>
    <property type="project" value="TreeGrafter"/>
</dbReference>
<protein>
    <recommendedName>
        <fullName evidence="1">BAG family molecular chaperone regulator 1</fullName>
    </recommendedName>
</protein>
<dbReference type="InterPro" id="IPR029071">
    <property type="entry name" value="Ubiquitin-like_domsf"/>
</dbReference>
<dbReference type="InterPro" id="IPR003103">
    <property type="entry name" value="BAG_domain"/>
</dbReference>
<dbReference type="SMART" id="SM00213">
    <property type="entry name" value="UBQ"/>
    <property type="match status" value="1"/>
</dbReference>
<reference evidence="5 6" key="1">
    <citation type="journal article" date="2017" name="Nat. Ecol. Evol.">
        <title>Scallop genome provides insights into evolution of bilaterian karyotype and development.</title>
        <authorList>
            <person name="Wang S."/>
            <person name="Zhang J."/>
            <person name="Jiao W."/>
            <person name="Li J."/>
            <person name="Xun X."/>
            <person name="Sun Y."/>
            <person name="Guo X."/>
            <person name="Huan P."/>
            <person name="Dong B."/>
            <person name="Zhang L."/>
            <person name="Hu X."/>
            <person name="Sun X."/>
            <person name="Wang J."/>
            <person name="Zhao C."/>
            <person name="Wang Y."/>
            <person name="Wang D."/>
            <person name="Huang X."/>
            <person name="Wang R."/>
            <person name="Lv J."/>
            <person name="Li Y."/>
            <person name="Zhang Z."/>
            <person name="Liu B."/>
            <person name="Lu W."/>
            <person name="Hui Y."/>
            <person name="Liang J."/>
            <person name="Zhou Z."/>
            <person name="Hou R."/>
            <person name="Li X."/>
            <person name="Liu Y."/>
            <person name="Li H."/>
            <person name="Ning X."/>
            <person name="Lin Y."/>
            <person name="Zhao L."/>
            <person name="Xing Q."/>
            <person name="Dou J."/>
            <person name="Li Y."/>
            <person name="Mao J."/>
            <person name="Guo H."/>
            <person name="Dou H."/>
            <person name="Li T."/>
            <person name="Mu C."/>
            <person name="Jiang W."/>
            <person name="Fu Q."/>
            <person name="Fu X."/>
            <person name="Miao Y."/>
            <person name="Liu J."/>
            <person name="Yu Q."/>
            <person name="Li R."/>
            <person name="Liao H."/>
            <person name="Li X."/>
            <person name="Kong Y."/>
            <person name="Jiang Z."/>
            <person name="Chourrout D."/>
            <person name="Li R."/>
            <person name="Bao Z."/>
        </authorList>
    </citation>
    <scope>NUCLEOTIDE SEQUENCE [LARGE SCALE GENOMIC DNA]</scope>
    <source>
        <strain evidence="5 6">PY_sf001</strain>
    </source>
</reference>
<dbReference type="OrthoDB" id="417450at2759"/>
<evidence type="ECO:0000259" key="4">
    <source>
        <dbReference type="PROSITE" id="PS51035"/>
    </source>
</evidence>
<keyword evidence="2" id="KW-0143">Chaperone</keyword>
<dbReference type="GO" id="GO:0050821">
    <property type="term" value="P:protein stabilization"/>
    <property type="evidence" value="ECO:0007669"/>
    <property type="project" value="TreeGrafter"/>
</dbReference>
<sequence>MAAISSLKLEVIYGSQKHKFELCLPTKETGNALTVHHLQEKVQQLTEVPAENQKLIFKGKSLTGPGTSLSEFGLKDGVKVMLIGKKPVAKDDPEMMRLKTVATNLGKEEKVVSDIIYRLDGIHRGFLDDQKKRDTLLQLDRQLKVVTENFTRMLETLDSLQFDEFNKEGRAKRKTYVDRIQTLLDRCDGLLRGVKDIEASMEES</sequence>
<evidence type="ECO:0000313" key="5">
    <source>
        <dbReference type="EMBL" id="OWF42161.1"/>
    </source>
</evidence>
<dbReference type="GO" id="GO:0005634">
    <property type="term" value="C:nucleus"/>
    <property type="evidence" value="ECO:0007669"/>
    <property type="project" value="TreeGrafter"/>
</dbReference>
<dbReference type="AlphaFoldDB" id="A0A210Q085"/>
<dbReference type="PROSITE" id="PS50053">
    <property type="entry name" value="UBIQUITIN_2"/>
    <property type="match status" value="1"/>
</dbReference>
<dbReference type="Pfam" id="PF00240">
    <property type="entry name" value="ubiquitin"/>
    <property type="match status" value="1"/>
</dbReference>
<keyword evidence="6" id="KW-1185">Reference proteome</keyword>
<dbReference type="EMBL" id="NEDP02005316">
    <property type="protein sequence ID" value="OWF42161.1"/>
    <property type="molecule type" value="Genomic_DNA"/>
</dbReference>